<dbReference type="GO" id="GO:0016787">
    <property type="term" value="F:hydrolase activity"/>
    <property type="evidence" value="ECO:0007669"/>
    <property type="project" value="UniProtKB-KW"/>
</dbReference>
<dbReference type="PANTHER" id="PTHR43194">
    <property type="entry name" value="HYDROLASE ALPHA/BETA FOLD FAMILY"/>
    <property type="match status" value="1"/>
</dbReference>
<organism evidence="2 3">
    <name type="scientific">Actinacidiphila yanglinensis</name>
    <dbReference type="NCBI Taxonomy" id="310779"/>
    <lineage>
        <taxon>Bacteria</taxon>
        <taxon>Bacillati</taxon>
        <taxon>Actinomycetota</taxon>
        <taxon>Actinomycetes</taxon>
        <taxon>Kitasatosporales</taxon>
        <taxon>Streptomycetaceae</taxon>
        <taxon>Actinacidiphila</taxon>
    </lineage>
</organism>
<keyword evidence="2" id="KW-0378">Hydrolase</keyword>
<feature type="domain" description="AB hydrolase-1" evidence="1">
    <location>
        <begin position="64"/>
        <end position="301"/>
    </location>
</feature>
<dbReference type="InterPro" id="IPR050228">
    <property type="entry name" value="Carboxylesterase_BioH"/>
</dbReference>
<dbReference type="InterPro" id="IPR029058">
    <property type="entry name" value="AB_hydrolase_fold"/>
</dbReference>
<dbReference type="SUPFAM" id="SSF53474">
    <property type="entry name" value="alpha/beta-Hydrolases"/>
    <property type="match status" value="1"/>
</dbReference>
<reference evidence="2 3" key="1">
    <citation type="submission" date="2016-10" db="EMBL/GenBank/DDBJ databases">
        <authorList>
            <person name="de Groot N.N."/>
        </authorList>
    </citation>
    <scope>NUCLEOTIDE SEQUENCE [LARGE SCALE GENOMIC DNA]</scope>
    <source>
        <strain evidence="2 3">CGMCC 4.2023</strain>
    </source>
</reference>
<dbReference type="InterPro" id="IPR000073">
    <property type="entry name" value="AB_hydrolase_1"/>
</dbReference>
<evidence type="ECO:0000313" key="3">
    <source>
        <dbReference type="Proteomes" id="UP000236754"/>
    </source>
</evidence>
<accession>A0A1H6D523</accession>
<name>A0A1H6D523_9ACTN</name>
<gene>
    <name evidence="2" type="ORF">SAMN05216223_111220</name>
</gene>
<keyword evidence="3" id="KW-1185">Reference proteome</keyword>
<dbReference type="PANTHER" id="PTHR43194:SF5">
    <property type="entry name" value="PIMELOYL-[ACYL-CARRIER PROTEIN] METHYL ESTER ESTERASE"/>
    <property type="match status" value="1"/>
</dbReference>
<dbReference type="AlphaFoldDB" id="A0A1H6D523"/>
<sequence length="312" mass="33021">MSGADHVSAVNGVSGEAAARVRPGRRFGALPVPAGVENLELELPVGVLTALRAPARGAAHGTALLVPGFTGSKEDFLPLLPRLAERGWDAWAFSQRGQADSAAPAGERHYTLDDFAGDVLHAAALVAEVTGRTRTHLLGHSFGGTVARAAAIRGGRETFADLTMLCSGPHGWPGRKADEEARLRAAGPHADLWTLDHPEQAAAAAPQDPDPLSATDRFLRERSLRTSRDGLLGAIAVLADPADSTPLLAATALPVLVAHGERDNAWPQEWQRVMAERLGARYEVIPGAAHLPNEENPVATAHLLSDFWSHTR</sequence>
<protein>
    <submittedName>
        <fullName evidence="2">Lysophospholipase, alpha-beta hydrolase superfamily</fullName>
    </submittedName>
</protein>
<proteinExistence type="predicted"/>
<evidence type="ECO:0000259" key="1">
    <source>
        <dbReference type="Pfam" id="PF12697"/>
    </source>
</evidence>
<dbReference type="OrthoDB" id="3211023at2"/>
<dbReference type="EMBL" id="FNVU01000011">
    <property type="protein sequence ID" value="SEG79893.1"/>
    <property type="molecule type" value="Genomic_DNA"/>
</dbReference>
<dbReference type="Gene3D" id="3.40.50.1820">
    <property type="entry name" value="alpha/beta hydrolase"/>
    <property type="match status" value="1"/>
</dbReference>
<evidence type="ECO:0000313" key="2">
    <source>
        <dbReference type="EMBL" id="SEG79893.1"/>
    </source>
</evidence>
<dbReference type="Pfam" id="PF12697">
    <property type="entry name" value="Abhydrolase_6"/>
    <property type="match status" value="1"/>
</dbReference>
<dbReference type="Proteomes" id="UP000236754">
    <property type="component" value="Unassembled WGS sequence"/>
</dbReference>